<accession>A0AAV7PKR4</accession>
<organism evidence="2 3">
    <name type="scientific">Pleurodeles waltl</name>
    <name type="common">Iberian ribbed newt</name>
    <dbReference type="NCBI Taxonomy" id="8319"/>
    <lineage>
        <taxon>Eukaryota</taxon>
        <taxon>Metazoa</taxon>
        <taxon>Chordata</taxon>
        <taxon>Craniata</taxon>
        <taxon>Vertebrata</taxon>
        <taxon>Euteleostomi</taxon>
        <taxon>Amphibia</taxon>
        <taxon>Batrachia</taxon>
        <taxon>Caudata</taxon>
        <taxon>Salamandroidea</taxon>
        <taxon>Salamandridae</taxon>
        <taxon>Pleurodelinae</taxon>
        <taxon>Pleurodeles</taxon>
    </lineage>
</organism>
<comment type="caution">
    <text evidence="2">The sequence shown here is derived from an EMBL/GenBank/DDBJ whole genome shotgun (WGS) entry which is preliminary data.</text>
</comment>
<evidence type="ECO:0000313" key="2">
    <source>
        <dbReference type="EMBL" id="KAJ1127675.1"/>
    </source>
</evidence>
<protein>
    <submittedName>
        <fullName evidence="2">Uncharacterized protein</fullName>
    </submittedName>
</protein>
<gene>
    <name evidence="2" type="ORF">NDU88_006069</name>
</gene>
<name>A0AAV7PKR4_PLEWA</name>
<evidence type="ECO:0000256" key="1">
    <source>
        <dbReference type="SAM" id="MobiDB-lite"/>
    </source>
</evidence>
<proteinExistence type="predicted"/>
<keyword evidence="3" id="KW-1185">Reference proteome</keyword>
<dbReference type="Proteomes" id="UP001066276">
    <property type="component" value="Chromosome 7"/>
</dbReference>
<reference evidence="2" key="1">
    <citation type="journal article" date="2022" name="bioRxiv">
        <title>Sequencing and chromosome-scale assembly of the giantPleurodeles waltlgenome.</title>
        <authorList>
            <person name="Brown T."/>
            <person name="Elewa A."/>
            <person name="Iarovenko S."/>
            <person name="Subramanian E."/>
            <person name="Araus A.J."/>
            <person name="Petzold A."/>
            <person name="Susuki M."/>
            <person name="Suzuki K.-i.T."/>
            <person name="Hayashi T."/>
            <person name="Toyoda A."/>
            <person name="Oliveira C."/>
            <person name="Osipova E."/>
            <person name="Leigh N.D."/>
            <person name="Simon A."/>
            <person name="Yun M.H."/>
        </authorList>
    </citation>
    <scope>NUCLEOTIDE SEQUENCE</scope>
    <source>
        <strain evidence="2">20211129_DDA</strain>
        <tissue evidence="2">Liver</tissue>
    </source>
</reference>
<evidence type="ECO:0000313" key="3">
    <source>
        <dbReference type="Proteomes" id="UP001066276"/>
    </source>
</evidence>
<feature type="region of interest" description="Disordered" evidence="1">
    <location>
        <begin position="47"/>
        <end position="97"/>
    </location>
</feature>
<sequence length="97" mass="10139">MRPRRVRRAAGGVRQPPGTVCCAGRGTPGSRGVACPDLRFRRGWRQRGRAVPHPSGPRPVAQAAARGVGEISTATRGGLCRPEFEGMEGAAPGGTHD</sequence>
<dbReference type="AlphaFoldDB" id="A0AAV7PKR4"/>
<dbReference type="EMBL" id="JANPWB010000011">
    <property type="protein sequence ID" value="KAJ1127675.1"/>
    <property type="molecule type" value="Genomic_DNA"/>
</dbReference>